<comment type="caution">
    <text evidence="1">The sequence shown here is derived from an EMBL/GenBank/DDBJ whole genome shotgun (WGS) entry which is preliminary data.</text>
</comment>
<protein>
    <submittedName>
        <fullName evidence="1">Uncharacterized protein</fullName>
    </submittedName>
</protein>
<evidence type="ECO:0000313" key="2">
    <source>
        <dbReference type="Proteomes" id="UP001396334"/>
    </source>
</evidence>
<evidence type="ECO:0000313" key="1">
    <source>
        <dbReference type="EMBL" id="KAK9005756.1"/>
    </source>
</evidence>
<proteinExistence type="predicted"/>
<organism evidence="1 2">
    <name type="scientific">Hibiscus sabdariffa</name>
    <name type="common">roselle</name>
    <dbReference type="NCBI Taxonomy" id="183260"/>
    <lineage>
        <taxon>Eukaryota</taxon>
        <taxon>Viridiplantae</taxon>
        <taxon>Streptophyta</taxon>
        <taxon>Embryophyta</taxon>
        <taxon>Tracheophyta</taxon>
        <taxon>Spermatophyta</taxon>
        <taxon>Magnoliopsida</taxon>
        <taxon>eudicotyledons</taxon>
        <taxon>Gunneridae</taxon>
        <taxon>Pentapetalae</taxon>
        <taxon>rosids</taxon>
        <taxon>malvids</taxon>
        <taxon>Malvales</taxon>
        <taxon>Malvaceae</taxon>
        <taxon>Malvoideae</taxon>
        <taxon>Hibiscus</taxon>
    </lineage>
</organism>
<dbReference type="EMBL" id="JBBPBN010000030">
    <property type="protein sequence ID" value="KAK9005756.1"/>
    <property type="molecule type" value="Genomic_DNA"/>
</dbReference>
<accession>A0ABR2QYK9</accession>
<reference evidence="1 2" key="1">
    <citation type="journal article" date="2024" name="G3 (Bethesda)">
        <title>Genome assembly of Hibiscus sabdariffa L. provides insights into metabolisms of medicinal natural products.</title>
        <authorList>
            <person name="Kim T."/>
        </authorList>
    </citation>
    <scope>NUCLEOTIDE SEQUENCE [LARGE SCALE GENOMIC DNA]</scope>
    <source>
        <strain evidence="1">TK-2024</strain>
        <tissue evidence="1">Old leaves</tissue>
    </source>
</reference>
<name>A0ABR2QYK9_9ROSI</name>
<keyword evidence="2" id="KW-1185">Reference proteome</keyword>
<sequence length="95" mass="11214">MICRTQERTYDFADEEGFEPPVFLSILRFSRPTLSTAQTFSPRSSYLSVRCTAARLVLDDSQAMYRLRLPQKNAKRQTYVPIFLKEVRPEEPKWH</sequence>
<gene>
    <name evidence="1" type="ORF">V6N11_043176</name>
</gene>
<dbReference type="Proteomes" id="UP001396334">
    <property type="component" value="Unassembled WGS sequence"/>
</dbReference>